<dbReference type="InterPro" id="IPR000536">
    <property type="entry name" value="Nucl_hrmn_rcpt_lig-bd"/>
</dbReference>
<feature type="domain" description="NR LBD" evidence="5">
    <location>
        <begin position="84"/>
        <end position="309"/>
    </location>
</feature>
<evidence type="ECO:0000256" key="4">
    <source>
        <dbReference type="ARBA" id="ARBA00023170"/>
    </source>
</evidence>
<evidence type="ECO:0000256" key="1">
    <source>
        <dbReference type="ARBA" id="ARBA00005993"/>
    </source>
</evidence>
<evidence type="ECO:0000313" key="7">
    <source>
        <dbReference type="Proteomes" id="UP000008068"/>
    </source>
</evidence>
<proteinExistence type="inferred from homology"/>
<dbReference type="Proteomes" id="UP000008068">
    <property type="component" value="Unassembled WGS sequence"/>
</dbReference>
<keyword evidence="3" id="KW-0804">Transcription</keyword>
<dbReference type="SUPFAM" id="SSF48508">
    <property type="entry name" value="Nuclear receptor ligand-binding domain"/>
    <property type="match status" value="1"/>
</dbReference>
<dbReference type="SMART" id="SM00430">
    <property type="entry name" value="HOLI"/>
    <property type="match status" value="1"/>
</dbReference>
<feature type="non-terminal residue" evidence="6">
    <location>
        <position position="1"/>
    </location>
</feature>
<accession>G0N5P2</accession>
<evidence type="ECO:0000256" key="2">
    <source>
        <dbReference type="ARBA" id="ARBA00023015"/>
    </source>
</evidence>
<dbReference type="EMBL" id="GL379840">
    <property type="protein sequence ID" value="EGT53237.1"/>
    <property type="molecule type" value="Genomic_DNA"/>
</dbReference>
<organism evidence="7">
    <name type="scientific">Caenorhabditis brenneri</name>
    <name type="common">Nematode worm</name>
    <dbReference type="NCBI Taxonomy" id="135651"/>
    <lineage>
        <taxon>Eukaryota</taxon>
        <taxon>Metazoa</taxon>
        <taxon>Ecdysozoa</taxon>
        <taxon>Nematoda</taxon>
        <taxon>Chromadorea</taxon>
        <taxon>Rhabditida</taxon>
        <taxon>Rhabditina</taxon>
        <taxon>Rhabditomorpha</taxon>
        <taxon>Rhabditoidea</taxon>
        <taxon>Rhabditidae</taxon>
        <taxon>Peloderinae</taxon>
        <taxon>Caenorhabditis</taxon>
    </lineage>
</organism>
<dbReference type="Gene3D" id="1.10.565.10">
    <property type="entry name" value="Retinoid X Receptor"/>
    <property type="match status" value="1"/>
</dbReference>
<gene>
    <name evidence="6" type="ORF">CAEBREN_10803</name>
</gene>
<dbReference type="AlphaFoldDB" id="G0N5P2"/>
<name>G0N5P2_CAEBE</name>
<dbReference type="STRING" id="135651.G0N5P2"/>
<dbReference type="OrthoDB" id="10443060at2759"/>
<dbReference type="PANTHER" id="PTHR45886">
    <property type="entry name" value="NUCLEAR HORMONE RECEPTOR FAMILY-RELATED-RELATED"/>
    <property type="match status" value="1"/>
</dbReference>
<sequence length="309" mass="35620">RNATVAKVCQVCGSVNGTVNVVQRSYGVSEPLSLSKPTKFHFQNKKVPLKKCRECRYMKCLFAIPDERNRFLTDQFTFLLKELEAKNGMRSHLFLNKASAGGIIAMEERTAHDWANHQMLTTMEYMKTFPLVHQLSEEDAITFIRKKYFDCGIFFMAMYSFINGNDIMLFPGGKDVFPEESVEVQKNNPALFNKIRSRLISSFIELKITEHELLILSVLICSDPYGKTADGKEISLDGRAHVESYRELHRQALYASCMLSHQKKEGRKRYLQLLGIINIVTYTMGDLAKTFTLFDMEKVRMEKLVKDFF</sequence>
<dbReference type="HOGENOM" id="CLU_007368_3_0_1"/>
<evidence type="ECO:0000256" key="3">
    <source>
        <dbReference type="ARBA" id="ARBA00023163"/>
    </source>
</evidence>
<keyword evidence="7" id="KW-1185">Reference proteome</keyword>
<dbReference type="eggNOG" id="ENOG502TJMB">
    <property type="taxonomic scope" value="Eukaryota"/>
</dbReference>
<keyword evidence="4" id="KW-0675">Receptor</keyword>
<dbReference type="PANTHER" id="PTHR45886:SF15">
    <property type="entry name" value="NR LBD DOMAIN-CONTAINING PROTEIN"/>
    <property type="match status" value="1"/>
</dbReference>
<protein>
    <recommendedName>
        <fullName evidence="5">NR LBD domain-containing protein</fullName>
    </recommendedName>
</protein>
<reference evidence="7" key="1">
    <citation type="submission" date="2011-07" db="EMBL/GenBank/DDBJ databases">
        <authorList>
            <consortium name="Caenorhabditis brenneri Sequencing and Analysis Consortium"/>
            <person name="Wilson R.K."/>
        </authorList>
    </citation>
    <scope>NUCLEOTIDE SEQUENCE [LARGE SCALE GENOMIC DNA]</scope>
    <source>
        <strain evidence="7">PB2801</strain>
    </source>
</reference>
<keyword evidence="2" id="KW-0805">Transcription regulation</keyword>
<evidence type="ECO:0000313" key="6">
    <source>
        <dbReference type="EMBL" id="EGT53237.1"/>
    </source>
</evidence>
<dbReference type="InParanoid" id="G0N5P2"/>
<evidence type="ECO:0000259" key="5">
    <source>
        <dbReference type="PROSITE" id="PS51843"/>
    </source>
</evidence>
<dbReference type="Pfam" id="PF00104">
    <property type="entry name" value="Hormone_recep"/>
    <property type="match status" value="1"/>
</dbReference>
<dbReference type="InterPro" id="IPR035500">
    <property type="entry name" value="NHR-like_dom_sf"/>
</dbReference>
<dbReference type="PROSITE" id="PS51843">
    <property type="entry name" value="NR_LBD"/>
    <property type="match status" value="1"/>
</dbReference>
<comment type="similarity">
    <text evidence="1">Belongs to the nuclear hormone receptor family.</text>
</comment>